<keyword evidence="1" id="KW-0805">Transcription regulation</keyword>
<evidence type="ECO:0000313" key="6">
    <source>
        <dbReference type="Proteomes" id="UP001501237"/>
    </source>
</evidence>
<dbReference type="InterPro" id="IPR019887">
    <property type="entry name" value="Tscrpt_reg_AsnC/Lrp_C"/>
</dbReference>
<organism evidence="5 6">
    <name type="scientific">Actinocorallia longicatena</name>
    <dbReference type="NCBI Taxonomy" id="111803"/>
    <lineage>
        <taxon>Bacteria</taxon>
        <taxon>Bacillati</taxon>
        <taxon>Actinomycetota</taxon>
        <taxon>Actinomycetes</taxon>
        <taxon>Streptosporangiales</taxon>
        <taxon>Thermomonosporaceae</taxon>
        <taxon>Actinocorallia</taxon>
    </lineage>
</organism>
<dbReference type="PANTHER" id="PTHR30154:SF34">
    <property type="entry name" value="TRANSCRIPTIONAL REGULATOR AZLB"/>
    <property type="match status" value="1"/>
</dbReference>
<keyword evidence="2" id="KW-0238">DNA-binding</keyword>
<dbReference type="Pfam" id="PF13404">
    <property type="entry name" value="HTH_AsnC-type"/>
    <property type="match status" value="2"/>
</dbReference>
<dbReference type="SUPFAM" id="SSF46785">
    <property type="entry name" value="Winged helix' DNA-binding domain"/>
    <property type="match status" value="2"/>
</dbReference>
<reference evidence="6" key="1">
    <citation type="journal article" date="2019" name="Int. J. Syst. Evol. Microbiol.">
        <title>The Global Catalogue of Microorganisms (GCM) 10K type strain sequencing project: providing services to taxonomists for standard genome sequencing and annotation.</title>
        <authorList>
            <consortium name="The Broad Institute Genomics Platform"/>
            <consortium name="The Broad Institute Genome Sequencing Center for Infectious Disease"/>
            <person name="Wu L."/>
            <person name="Ma J."/>
        </authorList>
    </citation>
    <scope>NUCLEOTIDE SEQUENCE [LARGE SCALE GENOMIC DNA]</scope>
    <source>
        <strain evidence="6">JCM 9377</strain>
    </source>
</reference>
<keyword evidence="6" id="KW-1185">Reference proteome</keyword>
<dbReference type="InterPro" id="IPR019888">
    <property type="entry name" value="Tscrpt_reg_AsnC-like"/>
</dbReference>
<evidence type="ECO:0000256" key="2">
    <source>
        <dbReference type="ARBA" id="ARBA00023125"/>
    </source>
</evidence>
<evidence type="ECO:0000259" key="4">
    <source>
        <dbReference type="PROSITE" id="PS50956"/>
    </source>
</evidence>
<protein>
    <submittedName>
        <fullName evidence="5">Lrp/AsnC family transcriptional regulator</fullName>
    </submittedName>
</protein>
<dbReference type="Gene3D" id="3.30.70.920">
    <property type="match status" value="1"/>
</dbReference>
<dbReference type="SMART" id="SM00344">
    <property type="entry name" value="HTH_ASNC"/>
    <property type="match status" value="2"/>
</dbReference>
<sequence length="335" mass="36322">METVIIDALDRQIMHGLGLDGRVSFARLAEVIGVSDQTVARRYRRLRGQRLIRVVGLCDHRRTGGSSWWVRLQCAPGSAPEIGRALARRPDTVWVQLMSGGAEILCGVRTAVPDPRSSLLLDKLPRSSRITAVSAHSMLHLFAGGSLGDGAALIEGLDEHRVKELRRPPAPPVAEEPFELAEPDLALLALLGRDARIPNAELAADVGWSESALRRRMDHLRAAGVLYFDLEVDVNLLGLRSQAWLWLKVHPADLDAVGTELARHQEVPFAAATTGSSNLTAIVCCRSPEALYTYLTTRIGSLSGVQSIESAPVTITLKQGGAVMPAARFEAPRPH</sequence>
<evidence type="ECO:0000256" key="1">
    <source>
        <dbReference type="ARBA" id="ARBA00023015"/>
    </source>
</evidence>
<evidence type="ECO:0000313" key="5">
    <source>
        <dbReference type="EMBL" id="GAA3241562.1"/>
    </source>
</evidence>
<dbReference type="InterPro" id="IPR036390">
    <property type="entry name" value="WH_DNA-bd_sf"/>
</dbReference>
<dbReference type="EMBL" id="BAAAUV010000046">
    <property type="protein sequence ID" value="GAA3241562.1"/>
    <property type="molecule type" value="Genomic_DNA"/>
</dbReference>
<dbReference type="PROSITE" id="PS50956">
    <property type="entry name" value="HTH_ASNC_2"/>
    <property type="match status" value="1"/>
</dbReference>
<dbReference type="SUPFAM" id="SSF54909">
    <property type="entry name" value="Dimeric alpha+beta barrel"/>
    <property type="match status" value="1"/>
</dbReference>
<dbReference type="RefSeq" id="WP_344839385.1">
    <property type="nucleotide sequence ID" value="NZ_BAAAUV010000046.1"/>
</dbReference>
<dbReference type="PANTHER" id="PTHR30154">
    <property type="entry name" value="LEUCINE-RESPONSIVE REGULATORY PROTEIN"/>
    <property type="match status" value="1"/>
</dbReference>
<gene>
    <name evidence="5" type="ORF">GCM10010468_78860</name>
</gene>
<dbReference type="Proteomes" id="UP001501237">
    <property type="component" value="Unassembled WGS sequence"/>
</dbReference>
<dbReference type="PRINTS" id="PR00033">
    <property type="entry name" value="HTHASNC"/>
</dbReference>
<accession>A0ABP6QM36</accession>
<dbReference type="InterPro" id="IPR000485">
    <property type="entry name" value="AsnC-type_HTH_dom"/>
</dbReference>
<comment type="caution">
    <text evidence="5">The sequence shown here is derived from an EMBL/GenBank/DDBJ whole genome shotgun (WGS) entry which is preliminary data.</text>
</comment>
<dbReference type="Gene3D" id="1.10.10.10">
    <property type="entry name" value="Winged helix-like DNA-binding domain superfamily/Winged helix DNA-binding domain"/>
    <property type="match status" value="2"/>
</dbReference>
<dbReference type="InterPro" id="IPR011008">
    <property type="entry name" value="Dimeric_a/b-barrel"/>
</dbReference>
<dbReference type="InterPro" id="IPR036388">
    <property type="entry name" value="WH-like_DNA-bd_sf"/>
</dbReference>
<feature type="domain" description="HTH asnC-type" evidence="4">
    <location>
        <begin position="184"/>
        <end position="240"/>
    </location>
</feature>
<evidence type="ECO:0000256" key="3">
    <source>
        <dbReference type="ARBA" id="ARBA00023163"/>
    </source>
</evidence>
<name>A0ABP6QM36_9ACTN</name>
<dbReference type="Pfam" id="PF01037">
    <property type="entry name" value="AsnC_trans_reg"/>
    <property type="match status" value="1"/>
</dbReference>
<keyword evidence="3" id="KW-0804">Transcription</keyword>
<proteinExistence type="predicted"/>